<reference evidence="2" key="1">
    <citation type="submission" date="2022-02" db="EMBL/GenBank/DDBJ databases">
        <authorList>
            <person name="Henning P.M."/>
            <person name="McCubbin A.G."/>
            <person name="Shore J.S."/>
        </authorList>
    </citation>
    <scope>NUCLEOTIDE SEQUENCE</scope>
    <source>
        <strain evidence="2">F60SS</strain>
        <tissue evidence="2">Leaves</tissue>
    </source>
</reference>
<proteinExistence type="predicted"/>
<dbReference type="Proteomes" id="UP001141552">
    <property type="component" value="Unassembled WGS sequence"/>
</dbReference>
<keyword evidence="3" id="KW-1185">Reference proteome</keyword>
<comment type="caution">
    <text evidence="2">The sequence shown here is derived from an EMBL/GenBank/DDBJ whole genome shotgun (WGS) entry which is preliminary data.</text>
</comment>
<reference evidence="2" key="2">
    <citation type="journal article" date="2023" name="Plants (Basel)">
        <title>Annotation of the Turnera subulata (Passifloraceae) Draft Genome Reveals the S-Locus Evolved after the Divergence of Turneroideae from Passifloroideae in a Stepwise Manner.</title>
        <authorList>
            <person name="Henning P.M."/>
            <person name="Roalson E.H."/>
            <person name="Mir W."/>
            <person name="McCubbin A.G."/>
            <person name="Shore J.S."/>
        </authorList>
    </citation>
    <scope>NUCLEOTIDE SEQUENCE</scope>
    <source>
        <strain evidence="2">F60SS</strain>
    </source>
</reference>
<evidence type="ECO:0000256" key="1">
    <source>
        <dbReference type="SAM" id="MobiDB-lite"/>
    </source>
</evidence>
<gene>
    <name evidence="2" type="ORF">Tsubulata_010166</name>
</gene>
<dbReference type="EMBL" id="JAKUCV010002185">
    <property type="protein sequence ID" value="KAJ4843662.1"/>
    <property type="molecule type" value="Genomic_DNA"/>
</dbReference>
<feature type="compositionally biased region" description="Basic and acidic residues" evidence="1">
    <location>
        <begin position="133"/>
        <end position="149"/>
    </location>
</feature>
<name>A0A9Q0JJT9_9ROSI</name>
<feature type="region of interest" description="Disordered" evidence="1">
    <location>
        <begin position="94"/>
        <end position="149"/>
    </location>
</feature>
<accession>A0A9Q0JJT9</accession>
<dbReference type="AlphaFoldDB" id="A0A9Q0JJT9"/>
<sequence>MEQRTSRSLLYAMSTPEELEVADILLELPELITRSEFLSQNSYSWGVKRKRSGGNLSAACQRPVVAESSSSPAFLDVGGTVPLVSPVCEPEKTAADKAEAGSPATPLAFSFSPSECDENPNKRPRKKVYGKKPSKEQLEKTLQESSNDREALLREKEQLLAYRDQQQAINSALKLRRIELGGGLNNNRQQQYHQIISHGGLSFGIKLKPAIHVKSVSSSMGHHDPAHQPYPNQAPFIMDPTAGRVTTGDKLYPYPNSQASTSSLLQQSITTGTGFLAMGGEDNMGPRGVPYFNPSVVKPEPVMAMAWVQQPPQQLDMVMMSKVKKEAQAQARQNRIQICRDKNSSKLRIRPPVSDT</sequence>
<protein>
    <submittedName>
        <fullName evidence="2">Uncharacterized protein</fullName>
    </submittedName>
</protein>
<dbReference type="PANTHER" id="PTHR37614:SF2">
    <property type="entry name" value="OS02G0121400 PROTEIN"/>
    <property type="match status" value="1"/>
</dbReference>
<evidence type="ECO:0000313" key="2">
    <source>
        <dbReference type="EMBL" id="KAJ4843662.1"/>
    </source>
</evidence>
<feature type="compositionally biased region" description="Basic residues" evidence="1">
    <location>
        <begin position="122"/>
        <end position="132"/>
    </location>
</feature>
<organism evidence="2 3">
    <name type="scientific">Turnera subulata</name>
    <dbReference type="NCBI Taxonomy" id="218843"/>
    <lineage>
        <taxon>Eukaryota</taxon>
        <taxon>Viridiplantae</taxon>
        <taxon>Streptophyta</taxon>
        <taxon>Embryophyta</taxon>
        <taxon>Tracheophyta</taxon>
        <taxon>Spermatophyta</taxon>
        <taxon>Magnoliopsida</taxon>
        <taxon>eudicotyledons</taxon>
        <taxon>Gunneridae</taxon>
        <taxon>Pentapetalae</taxon>
        <taxon>rosids</taxon>
        <taxon>fabids</taxon>
        <taxon>Malpighiales</taxon>
        <taxon>Passifloraceae</taxon>
        <taxon>Turnera</taxon>
    </lineage>
</organism>
<dbReference type="OrthoDB" id="1721092at2759"/>
<evidence type="ECO:0000313" key="3">
    <source>
        <dbReference type="Proteomes" id="UP001141552"/>
    </source>
</evidence>
<dbReference type="PANTHER" id="PTHR37614">
    <property type="entry name" value="OS02G0121400 PROTEIN"/>
    <property type="match status" value="1"/>
</dbReference>